<comment type="subcellular location">
    <subcellularLocation>
        <location evidence="1">Cell membrane</location>
        <topology evidence="1">Multi-pass membrane protein</topology>
    </subcellularLocation>
</comment>
<dbReference type="AlphaFoldDB" id="A0A6L9G1B6"/>
<dbReference type="InterPro" id="IPR020846">
    <property type="entry name" value="MFS_dom"/>
</dbReference>
<dbReference type="Gene3D" id="1.20.1250.20">
    <property type="entry name" value="MFS general substrate transporter like domains"/>
    <property type="match status" value="1"/>
</dbReference>
<evidence type="ECO:0000256" key="4">
    <source>
        <dbReference type="ARBA" id="ARBA00022692"/>
    </source>
</evidence>
<feature type="transmembrane region" description="Helical" evidence="7">
    <location>
        <begin position="341"/>
        <end position="359"/>
    </location>
</feature>
<dbReference type="PROSITE" id="PS50850">
    <property type="entry name" value="MFS"/>
    <property type="match status" value="1"/>
</dbReference>
<dbReference type="InterPro" id="IPR036259">
    <property type="entry name" value="MFS_trans_sf"/>
</dbReference>
<feature type="transmembrane region" description="Helical" evidence="7">
    <location>
        <begin position="114"/>
        <end position="135"/>
    </location>
</feature>
<evidence type="ECO:0000256" key="6">
    <source>
        <dbReference type="ARBA" id="ARBA00023136"/>
    </source>
</evidence>
<feature type="transmembrane region" description="Helical" evidence="7">
    <location>
        <begin position="365"/>
        <end position="382"/>
    </location>
</feature>
<dbReference type="Gene3D" id="1.20.1720.10">
    <property type="entry name" value="Multidrug resistance protein D"/>
    <property type="match status" value="1"/>
</dbReference>
<feature type="transmembrane region" description="Helical" evidence="7">
    <location>
        <begin position="173"/>
        <end position="197"/>
    </location>
</feature>
<evidence type="ECO:0000256" key="7">
    <source>
        <dbReference type="SAM" id="Phobius"/>
    </source>
</evidence>
<evidence type="ECO:0000256" key="5">
    <source>
        <dbReference type="ARBA" id="ARBA00022989"/>
    </source>
</evidence>
<dbReference type="GO" id="GO:0022857">
    <property type="term" value="F:transmembrane transporter activity"/>
    <property type="evidence" value="ECO:0007669"/>
    <property type="project" value="InterPro"/>
</dbReference>
<reference evidence="9 10" key="1">
    <citation type="submission" date="2020-01" db="EMBL/GenBank/DDBJ databases">
        <title>Glutamicibacter soli M275.</title>
        <authorList>
            <person name="Meng X."/>
        </authorList>
    </citation>
    <scope>NUCLEOTIDE SEQUENCE [LARGE SCALE GENOMIC DNA]</scope>
    <source>
        <strain evidence="9 10">M275</strain>
    </source>
</reference>
<sequence>MIPMSPLLSDHTSTLSKPRRWAALVALLFPVLLISVDNTVLTFAVPAISEALSPSGAQLLWIIDIYPLILAGLLVPFGSLGDRIGRRRLLLIGASGFAIVSALASFATDASQLIAARALLGIFGAMLMPATLSLIRNIFTEDTERRTAIAVWASAFSGGSVLGPIVGGLLLEHFWWGSVFLIAVPMLLPLLIGGLILVPESKDPNPGRVDPVSILLIVMTLLPFTYAIKSFSSSPWYIPLGALALAVVCGVTFVRRQLGSDKPMIDVRLFNNGRFSGSLIVNLIGVFSLVGFIYFVSQHLQLIAGYSPIEAGLLMTPGLILTMGFGLLSVPLSKRFGSPNIMILGLLFSATAYTMVIVAGSNPNVVLLMAAFCVLGIGIGMTETLSNDMALAAVPASKAGAASAISETAYEVGAVLGTAVLGTILNTVYSSNLKVPGSISPDAAAQAGETLSGAHHVAAGLDPASAQALIESAAQAFDHGVLFTSGIAAVLSLIAAVMVVKIIKPAVK</sequence>
<evidence type="ECO:0000313" key="10">
    <source>
        <dbReference type="Proteomes" id="UP000477543"/>
    </source>
</evidence>
<proteinExistence type="predicted"/>
<comment type="caution">
    <text evidence="9">The sequence shown here is derived from an EMBL/GenBank/DDBJ whole genome shotgun (WGS) entry which is preliminary data.</text>
</comment>
<evidence type="ECO:0000256" key="2">
    <source>
        <dbReference type="ARBA" id="ARBA00022448"/>
    </source>
</evidence>
<evidence type="ECO:0000256" key="1">
    <source>
        <dbReference type="ARBA" id="ARBA00004651"/>
    </source>
</evidence>
<dbReference type="InterPro" id="IPR011701">
    <property type="entry name" value="MFS"/>
</dbReference>
<dbReference type="PANTHER" id="PTHR42718:SF47">
    <property type="entry name" value="METHYL VIOLOGEN RESISTANCE PROTEIN SMVA"/>
    <property type="match status" value="1"/>
</dbReference>
<gene>
    <name evidence="9" type="ORF">GT020_03420</name>
</gene>
<feature type="transmembrane region" description="Helical" evidence="7">
    <location>
        <begin position="21"/>
        <end position="47"/>
    </location>
</feature>
<dbReference type="Proteomes" id="UP000477543">
    <property type="component" value="Unassembled WGS sequence"/>
</dbReference>
<feature type="transmembrane region" description="Helical" evidence="7">
    <location>
        <begin position="234"/>
        <end position="254"/>
    </location>
</feature>
<keyword evidence="2" id="KW-0813">Transport</keyword>
<dbReference type="GO" id="GO:0005886">
    <property type="term" value="C:plasma membrane"/>
    <property type="evidence" value="ECO:0007669"/>
    <property type="project" value="UniProtKB-SubCell"/>
</dbReference>
<keyword evidence="5 7" id="KW-1133">Transmembrane helix</keyword>
<keyword evidence="4 7" id="KW-0812">Transmembrane</keyword>
<evidence type="ECO:0000313" key="9">
    <source>
        <dbReference type="EMBL" id="NAZ15118.1"/>
    </source>
</evidence>
<keyword evidence="6 7" id="KW-0472">Membrane</keyword>
<name>A0A6L9G1B6_9MICC</name>
<feature type="transmembrane region" description="Helical" evidence="7">
    <location>
        <begin position="481"/>
        <end position="503"/>
    </location>
</feature>
<feature type="transmembrane region" description="Helical" evidence="7">
    <location>
        <begin position="275"/>
        <end position="297"/>
    </location>
</feature>
<feature type="transmembrane region" description="Helical" evidence="7">
    <location>
        <begin position="147"/>
        <end position="167"/>
    </location>
</feature>
<feature type="transmembrane region" description="Helical" evidence="7">
    <location>
        <begin position="89"/>
        <end position="108"/>
    </location>
</feature>
<feature type="transmembrane region" description="Helical" evidence="7">
    <location>
        <begin position="59"/>
        <end position="77"/>
    </location>
</feature>
<organism evidence="9 10">
    <name type="scientific">Glutamicibacter soli</name>
    <dbReference type="NCBI Taxonomy" id="453836"/>
    <lineage>
        <taxon>Bacteria</taxon>
        <taxon>Bacillati</taxon>
        <taxon>Actinomycetota</taxon>
        <taxon>Actinomycetes</taxon>
        <taxon>Micrococcales</taxon>
        <taxon>Micrococcaceae</taxon>
        <taxon>Glutamicibacter</taxon>
    </lineage>
</organism>
<accession>A0A6L9G1B6</accession>
<feature type="transmembrane region" description="Helical" evidence="7">
    <location>
        <begin position="309"/>
        <end position="329"/>
    </location>
</feature>
<evidence type="ECO:0000259" key="8">
    <source>
        <dbReference type="PROSITE" id="PS50850"/>
    </source>
</evidence>
<dbReference type="Pfam" id="PF07690">
    <property type="entry name" value="MFS_1"/>
    <property type="match status" value="1"/>
</dbReference>
<dbReference type="PANTHER" id="PTHR42718">
    <property type="entry name" value="MAJOR FACILITATOR SUPERFAMILY MULTIDRUG TRANSPORTER MFSC"/>
    <property type="match status" value="1"/>
</dbReference>
<feature type="transmembrane region" description="Helical" evidence="7">
    <location>
        <begin position="209"/>
        <end position="228"/>
    </location>
</feature>
<keyword evidence="3" id="KW-1003">Cell membrane</keyword>
<dbReference type="EMBL" id="WYDN01000002">
    <property type="protein sequence ID" value="NAZ15118.1"/>
    <property type="molecule type" value="Genomic_DNA"/>
</dbReference>
<feature type="domain" description="Major facilitator superfamily (MFS) profile" evidence="8">
    <location>
        <begin position="23"/>
        <end position="504"/>
    </location>
</feature>
<dbReference type="SUPFAM" id="SSF103473">
    <property type="entry name" value="MFS general substrate transporter"/>
    <property type="match status" value="1"/>
</dbReference>
<evidence type="ECO:0000256" key="3">
    <source>
        <dbReference type="ARBA" id="ARBA00022475"/>
    </source>
</evidence>
<dbReference type="CDD" id="cd17321">
    <property type="entry name" value="MFS_MMR_MDR_like"/>
    <property type="match status" value="1"/>
</dbReference>
<protein>
    <submittedName>
        <fullName evidence="9">MFS transporter</fullName>
    </submittedName>
</protein>